<dbReference type="EMBL" id="JBFOLJ010000078">
    <property type="protein sequence ID" value="KAL2456175.1"/>
    <property type="molecule type" value="Genomic_DNA"/>
</dbReference>
<evidence type="ECO:0000256" key="1">
    <source>
        <dbReference type="SAM" id="MobiDB-lite"/>
    </source>
</evidence>
<organism evidence="2 3">
    <name type="scientific">Forsythia ovata</name>
    <dbReference type="NCBI Taxonomy" id="205694"/>
    <lineage>
        <taxon>Eukaryota</taxon>
        <taxon>Viridiplantae</taxon>
        <taxon>Streptophyta</taxon>
        <taxon>Embryophyta</taxon>
        <taxon>Tracheophyta</taxon>
        <taxon>Spermatophyta</taxon>
        <taxon>Magnoliopsida</taxon>
        <taxon>eudicotyledons</taxon>
        <taxon>Gunneridae</taxon>
        <taxon>Pentapetalae</taxon>
        <taxon>asterids</taxon>
        <taxon>lamiids</taxon>
        <taxon>Lamiales</taxon>
        <taxon>Oleaceae</taxon>
        <taxon>Forsythieae</taxon>
        <taxon>Forsythia</taxon>
    </lineage>
</organism>
<protein>
    <submittedName>
        <fullName evidence="2">Cell division cycle-associated protein 7-like</fullName>
    </submittedName>
</protein>
<comment type="caution">
    <text evidence="2">The sequence shown here is derived from an EMBL/GenBank/DDBJ whole genome shotgun (WGS) entry which is preliminary data.</text>
</comment>
<gene>
    <name evidence="2" type="ORF">Fot_57058</name>
</gene>
<dbReference type="AlphaFoldDB" id="A0ABD1NX37"/>
<reference evidence="3" key="1">
    <citation type="submission" date="2024-07" db="EMBL/GenBank/DDBJ databases">
        <title>Two chromosome-level genome assemblies of Korean endemic species Abeliophyllum distichum and Forsythia ovata (Oleaceae).</title>
        <authorList>
            <person name="Jang H."/>
        </authorList>
    </citation>
    <scope>NUCLEOTIDE SEQUENCE [LARGE SCALE GENOMIC DNA]</scope>
</reference>
<name>A0ABD1NX37_9LAMI</name>
<sequence>MVEYEESRVQRIKENINRMKSLGILNLFKKLEPESKRQIAKSPFHIKKPARDDPPRHSTRYPLTMFSISTRDASDELLQKEYCKEGDFKETVEIHIEEDENPETYTEEQELGDYKVPWTLYL</sequence>
<evidence type="ECO:0000313" key="3">
    <source>
        <dbReference type="Proteomes" id="UP001604277"/>
    </source>
</evidence>
<evidence type="ECO:0000313" key="2">
    <source>
        <dbReference type="EMBL" id="KAL2456175.1"/>
    </source>
</evidence>
<dbReference type="Proteomes" id="UP001604277">
    <property type="component" value="Unassembled WGS sequence"/>
</dbReference>
<feature type="region of interest" description="Disordered" evidence="1">
    <location>
        <begin position="39"/>
        <end position="61"/>
    </location>
</feature>
<proteinExistence type="predicted"/>
<keyword evidence="3" id="KW-1185">Reference proteome</keyword>
<accession>A0ABD1NX37</accession>